<keyword evidence="1" id="KW-0472">Membrane</keyword>
<comment type="caution">
    <text evidence="2">The sequence shown here is derived from an EMBL/GenBank/DDBJ whole genome shotgun (WGS) entry which is preliminary data.</text>
</comment>
<evidence type="ECO:0000313" key="2">
    <source>
        <dbReference type="EMBL" id="MCK7593508.1"/>
    </source>
</evidence>
<feature type="transmembrane region" description="Helical" evidence="1">
    <location>
        <begin position="6"/>
        <end position="29"/>
    </location>
</feature>
<dbReference type="EMBL" id="JALNMH010000005">
    <property type="protein sequence ID" value="MCK7593508.1"/>
    <property type="molecule type" value="Genomic_DNA"/>
</dbReference>
<reference evidence="2" key="1">
    <citation type="submission" date="2022-04" db="EMBL/GenBank/DDBJ databases">
        <title>Lysobacter sp. CAU 1642 isolated from sea sand.</title>
        <authorList>
            <person name="Kim W."/>
        </authorList>
    </citation>
    <scope>NUCLEOTIDE SEQUENCE</scope>
    <source>
        <strain evidence="2">CAU 1642</strain>
    </source>
</reference>
<evidence type="ECO:0000256" key="1">
    <source>
        <dbReference type="SAM" id="Phobius"/>
    </source>
</evidence>
<evidence type="ECO:0000313" key="3">
    <source>
        <dbReference type="Proteomes" id="UP001431449"/>
    </source>
</evidence>
<keyword evidence="1" id="KW-0812">Transmembrane</keyword>
<name>A0ABT0GG40_9GAMM</name>
<gene>
    <name evidence="2" type="ORF">M0G41_07485</name>
</gene>
<organism evidence="2 3">
    <name type="scientific">Pseudomarimonas salicorniae</name>
    <dbReference type="NCBI Taxonomy" id="2933270"/>
    <lineage>
        <taxon>Bacteria</taxon>
        <taxon>Pseudomonadati</taxon>
        <taxon>Pseudomonadota</taxon>
        <taxon>Gammaproteobacteria</taxon>
        <taxon>Lysobacterales</taxon>
        <taxon>Lysobacteraceae</taxon>
        <taxon>Pseudomarimonas</taxon>
    </lineage>
</organism>
<accession>A0ABT0GG40</accession>
<keyword evidence="1" id="KW-1133">Transmembrane helix</keyword>
<feature type="transmembrane region" description="Helical" evidence="1">
    <location>
        <begin position="68"/>
        <end position="90"/>
    </location>
</feature>
<keyword evidence="3" id="KW-1185">Reference proteome</keyword>
<sequence length="110" mass="11709">MSLFASCALGLTILVVALNLNYSALSLLVQRLREGRWPMALPLGIPALGSISALAASLGLPAGHPAQGALVLLFLIDTGGPLAWLVSRILRRRREGARRLQPALQRHPSV</sequence>
<protein>
    <submittedName>
        <fullName evidence="2">Uncharacterized protein</fullName>
    </submittedName>
</protein>
<feature type="transmembrane region" description="Helical" evidence="1">
    <location>
        <begin position="41"/>
        <end position="62"/>
    </location>
</feature>
<proteinExistence type="predicted"/>
<dbReference type="RefSeq" id="WP_248207156.1">
    <property type="nucleotide sequence ID" value="NZ_JALNMH010000005.1"/>
</dbReference>
<dbReference type="Proteomes" id="UP001431449">
    <property type="component" value="Unassembled WGS sequence"/>
</dbReference>